<keyword evidence="2" id="KW-1133">Transmembrane helix</keyword>
<feature type="compositionally biased region" description="Basic and acidic residues" evidence="1">
    <location>
        <begin position="19"/>
        <end position="31"/>
    </location>
</feature>
<evidence type="ECO:0000313" key="3">
    <source>
        <dbReference type="EMBL" id="KAA2263698.1"/>
    </source>
</evidence>
<dbReference type="AlphaFoldDB" id="A0A5B2XIL4"/>
<comment type="caution">
    <text evidence="3">The sequence shown here is derived from an EMBL/GenBank/DDBJ whole genome shotgun (WGS) entry which is preliminary data.</text>
</comment>
<evidence type="ECO:0000256" key="1">
    <source>
        <dbReference type="SAM" id="MobiDB-lite"/>
    </source>
</evidence>
<feature type="compositionally biased region" description="Low complexity" evidence="1">
    <location>
        <begin position="108"/>
        <end position="163"/>
    </location>
</feature>
<evidence type="ECO:0000313" key="4">
    <source>
        <dbReference type="Proteomes" id="UP000323454"/>
    </source>
</evidence>
<keyword evidence="4" id="KW-1185">Reference proteome</keyword>
<dbReference type="EMBL" id="VUOB01000015">
    <property type="protein sequence ID" value="KAA2263698.1"/>
    <property type="molecule type" value="Genomic_DNA"/>
</dbReference>
<reference evidence="3 4" key="1">
    <citation type="submission" date="2019-09" db="EMBL/GenBank/DDBJ databases">
        <title>Goodfellowia gen. nov., a new genus of the Pseudonocardineae related to Actinoalloteichus, containing Goodfellowia coeruleoviolacea gen. nov., comb. nov. gen. nov., comb. nov.</title>
        <authorList>
            <person name="Labeda D."/>
        </authorList>
    </citation>
    <scope>NUCLEOTIDE SEQUENCE [LARGE SCALE GENOMIC DNA]</scope>
    <source>
        <strain evidence="3 4">AN110305</strain>
    </source>
</reference>
<sequence>MSWQEELQQLDSALAEGRISADDYRRRRDEVLAQASAAQPAAPAQPPSGPFPPPFRWAPPTPDSTQVMPTIKDSPGSAEADRTQVVPNAGPAARPAGGQEADRTQVVSSSAGQAAHAGGQQEADRTQVVSSPGQQQQQQYPAQAYGQPSQPGWQQQQQDVAPPWAGTDMPALDTSWGMRQGPEVFDDKPGGNKAGKVIGIVLAIVVLAGLGFGGYMLWGKGSGGGDVAASTTTTTTTKTTPPKPKVPPGPFVEVPGGTSQFNAVSIANALQAKVPTLEEATLLQNNGVTEVRFVLSQDTDLNQGIWGFVPSTGTDPAAVLNAIDQLYNSAKYQLLPGGPPNVLVRYLPASDHNKTPTYRAHYVTGGMVIRVEAYGTDDATAKAAFDALLKRETDKFAPGAR</sequence>
<keyword evidence="2" id="KW-0472">Membrane</keyword>
<dbReference type="Proteomes" id="UP000323454">
    <property type="component" value="Unassembled WGS sequence"/>
</dbReference>
<proteinExistence type="predicted"/>
<dbReference type="RefSeq" id="WP_149849110.1">
    <property type="nucleotide sequence ID" value="NZ_VUOB01000015.1"/>
</dbReference>
<feature type="region of interest" description="Disordered" evidence="1">
    <location>
        <begin position="228"/>
        <end position="248"/>
    </location>
</feature>
<evidence type="ECO:0000256" key="2">
    <source>
        <dbReference type="SAM" id="Phobius"/>
    </source>
</evidence>
<protein>
    <recommendedName>
        <fullName evidence="5">Short C-terminal domain-containing protein</fullName>
    </recommendedName>
</protein>
<evidence type="ECO:0008006" key="5">
    <source>
        <dbReference type="Google" id="ProtNLM"/>
    </source>
</evidence>
<feature type="compositionally biased region" description="Low complexity" evidence="1">
    <location>
        <begin position="231"/>
        <end position="240"/>
    </location>
</feature>
<organism evidence="3 4">
    <name type="scientific">Solihabitans fulvus</name>
    <dbReference type="NCBI Taxonomy" id="1892852"/>
    <lineage>
        <taxon>Bacteria</taxon>
        <taxon>Bacillati</taxon>
        <taxon>Actinomycetota</taxon>
        <taxon>Actinomycetes</taxon>
        <taxon>Pseudonocardiales</taxon>
        <taxon>Pseudonocardiaceae</taxon>
        <taxon>Solihabitans</taxon>
    </lineage>
</organism>
<feature type="compositionally biased region" description="Low complexity" evidence="1">
    <location>
        <begin position="33"/>
        <end position="42"/>
    </location>
</feature>
<accession>A0A5B2XIL4</accession>
<reference evidence="3 4" key="2">
    <citation type="submission" date="2019-09" db="EMBL/GenBank/DDBJ databases">
        <authorList>
            <person name="Jin C."/>
        </authorList>
    </citation>
    <scope>NUCLEOTIDE SEQUENCE [LARGE SCALE GENOMIC DNA]</scope>
    <source>
        <strain evidence="3 4">AN110305</strain>
    </source>
</reference>
<feature type="compositionally biased region" description="Pro residues" evidence="1">
    <location>
        <begin position="43"/>
        <end position="62"/>
    </location>
</feature>
<name>A0A5B2XIL4_9PSEU</name>
<gene>
    <name evidence="3" type="ORF">F0L68_09405</name>
</gene>
<feature type="transmembrane region" description="Helical" evidence="2">
    <location>
        <begin position="197"/>
        <end position="218"/>
    </location>
</feature>
<keyword evidence="2" id="KW-0812">Transmembrane</keyword>
<feature type="compositionally biased region" description="Low complexity" evidence="1">
    <location>
        <begin position="87"/>
        <end position="98"/>
    </location>
</feature>
<dbReference type="OrthoDB" id="3692386at2"/>
<feature type="region of interest" description="Disordered" evidence="1">
    <location>
        <begin position="15"/>
        <end position="188"/>
    </location>
</feature>